<dbReference type="GO" id="GO:0004565">
    <property type="term" value="F:beta-galactosidase activity"/>
    <property type="evidence" value="ECO:0007669"/>
    <property type="project" value="InterPro"/>
</dbReference>
<dbReference type="InterPro" id="IPR029062">
    <property type="entry name" value="Class_I_gatase-like"/>
</dbReference>
<dbReference type="SUPFAM" id="SSF51445">
    <property type="entry name" value="(Trans)glycosidases"/>
    <property type="match status" value="1"/>
</dbReference>
<dbReference type="AlphaFoldDB" id="A0A8J8SJN4"/>
<dbReference type="InterPro" id="IPR013738">
    <property type="entry name" value="Beta_galactosidase_Trimer"/>
</dbReference>
<evidence type="ECO:0000259" key="1">
    <source>
        <dbReference type="Pfam" id="PF08532"/>
    </source>
</evidence>
<dbReference type="InterPro" id="IPR017853">
    <property type="entry name" value="GH"/>
</dbReference>
<proteinExistence type="predicted"/>
<dbReference type="Gene3D" id="3.20.20.80">
    <property type="entry name" value="Glycosidases"/>
    <property type="match status" value="1"/>
</dbReference>
<accession>A0A8J8SJN4</accession>
<dbReference type="EMBL" id="CP058649">
    <property type="protein sequence ID" value="QUI25677.1"/>
    <property type="molecule type" value="Genomic_DNA"/>
</dbReference>
<evidence type="ECO:0000313" key="2">
    <source>
        <dbReference type="EMBL" id="QUI25677.1"/>
    </source>
</evidence>
<reference evidence="2" key="1">
    <citation type="submission" date="2020-07" db="EMBL/GenBank/DDBJ databases">
        <title>Vallitalea pronyensis genome.</title>
        <authorList>
            <person name="Postec A."/>
        </authorList>
    </citation>
    <scope>NUCLEOTIDE SEQUENCE</scope>
    <source>
        <strain evidence="2">FatNI3</strain>
    </source>
</reference>
<organism evidence="2 3">
    <name type="scientific">Vallitalea pronyensis</name>
    <dbReference type="NCBI Taxonomy" id="1348613"/>
    <lineage>
        <taxon>Bacteria</taxon>
        <taxon>Bacillati</taxon>
        <taxon>Bacillota</taxon>
        <taxon>Clostridia</taxon>
        <taxon>Lachnospirales</taxon>
        <taxon>Vallitaleaceae</taxon>
        <taxon>Vallitalea</taxon>
    </lineage>
</organism>
<evidence type="ECO:0000313" key="3">
    <source>
        <dbReference type="Proteomes" id="UP000683246"/>
    </source>
</evidence>
<dbReference type="Pfam" id="PF14871">
    <property type="entry name" value="GHL6"/>
    <property type="match status" value="1"/>
</dbReference>
<protein>
    <submittedName>
        <fullName evidence="2">Alpha-L-fucosidase</fullName>
    </submittedName>
</protein>
<feature type="domain" description="Beta-galactosidase trimerisation" evidence="1">
    <location>
        <begin position="377"/>
        <end position="427"/>
    </location>
</feature>
<gene>
    <name evidence="2" type="ORF">HZI73_10825</name>
</gene>
<dbReference type="KEGG" id="vpy:HZI73_10825"/>
<dbReference type="InterPro" id="IPR028212">
    <property type="entry name" value="GHL6"/>
</dbReference>
<dbReference type="GO" id="GO:0005975">
    <property type="term" value="P:carbohydrate metabolic process"/>
    <property type="evidence" value="ECO:0007669"/>
    <property type="project" value="InterPro"/>
</dbReference>
<sequence>MRFRQIHLDFHTSEVIEQVGNKFSKEQFQLALKEGHVNAINVFAKCHHGYSYFPSKVNAQHPGCSIDLLGNIIEAAEEIDVEVPIYISAGLDEKYAKTHPEWLIRNKDESTRWTSDFMNPGYHELCFNTPYLDELLLQIEEVVTLYKPKGLWLDIVGVRPCYCRTCVAEAHDLSLDVDNPVDMIKLWEKTYKNYQQKVCDLVERLNPETHIFHNSGHFARGREDLWSANTHYELESLPTGGWSYDHFPMSARYIQGFGVDFLGMTGKFHTSWGEFGGFKHPNALRYEMALDLMNGAKCCIGDQLHPDGEMDLATYRLIGQAYKEVEDKEVYCDGVKSVADIGVFSAEVIEGTKMMSEFNNLSDSGAVRMLTEGHYLFDLIDDRSDFTKYRLLILPDKVRVDKCLADKINKFIERGGKVLASGESGLARLDGSNEKSDERYDAVNDASYFKLDLMVTYEGKIPYSPAYIKPEFKLKSVDSSSYVFYDESYKVEAKGGEILGVIEKPYHNRTYKTFCSHKHFPTSHETISPAIVMGNSTCYMSWNVFRDYAMVGSIIYKEIVQYLLDRMLEKQKSVETTLGSYGSVSLMHQEEEKRFVLHTVYAVPVMRGRHINVIEDIQPVYHIEMKVKTGKPIKKVYLAPSKEELAFSNKDNAVSFEIPKVECHQMVVMDYA</sequence>
<dbReference type="Proteomes" id="UP000683246">
    <property type="component" value="Chromosome"/>
</dbReference>
<dbReference type="Gene3D" id="3.40.50.880">
    <property type="match status" value="1"/>
</dbReference>
<dbReference type="CDD" id="cd03143">
    <property type="entry name" value="A4_beta-galactosidase_middle_domain"/>
    <property type="match status" value="1"/>
</dbReference>
<keyword evidence="3" id="KW-1185">Reference proteome</keyword>
<name>A0A8J8SJN4_9FIRM</name>
<dbReference type="Pfam" id="PF08532">
    <property type="entry name" value="Glyco_hydro_42M"/>
    <property type="match status" value="1"/>
</dbReference>